<dbReference type="PANTHER" id="PTHR10188:SF43">
    <property type="entry name" value="ASPARAGINASE (EUROFUNG)"/>
    <property type="match status" value="1"/>
</dbReference>
<evidence type="ECO:0000256" key="3">
    <source>
        <dbReference type="PIRSR" id="PIRSR600246-3"/>
    </source>
</evidence>
<dbReference type="Proteomes" id="UP000292957">
    <property type="component" value="Unassembled WGS sequence"/>
</dbReference>
<organism evidence="5">
    <name type="scientific">Dichomitus squalens</name>
    <dbReference type="NCBI Taxonomy" id="114155"/>
    <lineage>
        <taxon>Eukaryota</taxon>
        <taxon>Fungi</taxon>
        <taxon>Dikarya</taxon>
        <taxon>Basidiomycota</taxon>
        <taxon>Agaricomycotina</taxon>
        <taxon>Agaricomycetes</taxon>
        <taxon>Polyporales</taxon>
        <taxon>Polyporaceae</taxon>
        <taxon>Dichomitus</taxon>
    </lineage>
</organism>
<reference evidence="5" key="1">
    <citation type="submission" date="2019-01" db="EMBL/GenBank/DDBJ databases">
        <title>Draft genome sequences of three monokaryotic isolates of the white-rot basidiomycete fungus Dichomitus squalens.</title>
        <authorList>
            <consortium name="DOE Joint Genome Institute"/>
            <person name="Lopez S.C."/>
            <person name="Andreopoulos B."/>
            <person name="Pangilinan J."/>
            <person name="Lipzen A."/>
            <person name="Riley R."/>
            <person name="Ahrendt S."/>
            <person name="Ng V."/>
            <person name="Barry K."/>
            <person name="Daum C."/>
            <person name="Grigoriev I.V."/>
            <person name="Hilden K.S."/>
            <person name="Makela M.R."/>
            <person name="de Vries R.P."/>
        </authorList>
    </citation>
    <scope>NUCLEOTIDE SEQUENCE [LARGE SCALE GENOMIC DNA]</scope>
    <source>
        <strain evidence="5">OM18370.1</strain>
    </source>
</reference>
<dbReference type="SUPFAM" id="SSF56235">
    <property type="entry name" value="N-terminal nucleophile aminohydrolases (Ntn hydrolases)"/>
    <property type="match status" value="1"/>
</dbReference>
<proteinExistence type="predicted"/>
<dbReference type="EMBL" id="ML143519">
    <property type="protein sequence ID" value="TBU23000.1"/>
    <property type="molecule type" value="Genomic_DNA"/>
</dbReference>
<evidence type="ECO:0000256" key="1">
    <source>
        <dbReference type="PIRSR" id="PIRSR600246-1"/>
    </source>
</evidence>
<evidence type="ECO:0000256" key="4">
    <source>
        <dbReference type="SAM" id="MobiDB-lite"/>
    </source>
</evidence>
<dbReference type="CDD" id="cd04701">
    <property type="entry name" value="Asparaginase_2"/>
    <property type="match status" value="1"/>
</dbReference>
<sequence>MSIHEKAPLLAHDKTSPSRLPAKKSEAKFRLVIHGGAGTMDKSRSTPKLRAKYKAALTRALLAGYAVLAAGGEAMDAAVAAVSSMEDCPLFNSGRGAVFNVAGKNELETSLMLSRPPSTHPSIPSTRRGVGITLLSHTRNPCKLARALYLSPDTAPHTMFSGAAAESLGEPLGVELVDESYFFTEQRWREHRRGLGLPEEPLPYPSKPGGDDEDNTQVPLDQLPTGTVGAVALDVQGCIASVTSTGGRTIKLVGRVGDTPSMGSGFWAEEWTVKGWPRRVWRHIRGKSKHVAVGISGTGDGDYFIRLATASTIGRRMKYMHEPLSVAAKACIEELRRDGGIGGVIALDNAGNVSMPLNCSGMYRGVVYEDGVPKTAIFDDDELD</sequence>
<dbReference type="InterPro" id="IPR029055">
    <property type="entry name" value="Ntn_hydrolases_N"/>
</dbReference>
<feature type="active site" description="Nucleophile" evidence="1">
    <location>
        <position position="227"/>
    </location>
</feature>
<dbReference type="Pfam" id="PF01112">
    <property type="entry name" value="Asparaginase_2"/>
    <property type="match status" value="2"/>
</dbReference>
<accession>A0A4Q9M7J3</accession>
<feature type="binding site" evidence="2">
    <location>
        <begin position="298"/>
        <end position="301"/>
    </location>
    <ligand>
        <name>substrate</name>
    </ligand>
</feature>
<dbReference type="GO" id="GO:0016787">
    <property type="term" value="F:hydrolase activity"/>
    <property type="evidence" value="ECO:0007669"/>
    <property type="project" value="InterPro"/>
</dbReference>
<feature type="region of interest" description="Disordered" evidence="4">
    <location>
        <begin position="1"/>
        <end position="23"/>
    </location>
</feature>
<dbReference type="InterPro" id="IPR000246">
    <property type="entry name" value="Peptidase_T2"/>
</dbReference>
<gene>
    <name evidence="5" type="ORF">BD311DRAFT_769389</name>
</gene>
<dbReference type="OrthoDB" id="2262349at2759"/>
<dbReference type="GO" id="GO:0005737">
    <property type="term" value="C:cytoplasm"/>
    <property type="evidence" value="ECO:0007669"/>
    <property type="project" value="TreeGrafter"/>
</dbReference>
<evidence type="ECO:0000256" key="2">
    <source>
        <dbReference type="PIRSR" id="PIRSR600246-2"/>
    </source>
</evidence>
<name>A0A4Q9M7J3_9APHY</name>
<dbReference type="Gene3D" id="3.60.20.30">
    <property type="entry name" value="(Glycosyl)asparaginase"/>
    <property type="match status" value="1"/>
</dbReference>
<feature type="binding site" evidence="2">
    <location>
        <begin position="255"/>
        <end position="258"/>
    </location>
    <ligand>
        <name>substrate</name>
    </ligand>
</feature>
<dbReference type="PANTHER" id="PTHR10188">
    <property type="entry name" value="L-ASPARAGINASE"/>
    <property type="match status" value="1"/>
</dbReference>
<protein>
    <submittedName>
        <fullName evidence="5">Asparaginase</fullName>
    </submittedName>
</protein>
<feature type="site" description="Cleavage; by autolysis" evidence="3">
    <location>
        <begin position="226"/>
        <end position="227"/>
    </location>
</feature>
<feature type="region of interest" description="Disordered" evidence="4">
    <location>
        <begin position="194"/>
        <end position="217"/>
    </location>
</feature>
<dbReference type="AlphaFoldDB" id="A0A4Q9M7J3"/>
<feature type="compositionally biased region" description="Basic and acidic residues" evidence="4">
    <location>
        <begin position="1"/>
        <end position="16"/>
    </location>
</feature>
<evidence type="ECO:0000313" key="5">
    <source>
        <dbReference type="EMBL" id="TBU23000.1"/>
    </source>
</evidence>